<evidence type="ECO:0000259" key="3">
    <source>
        <dbReference type="PROSITE" id="PS50977"/>
    </source>
</evidence>
<dbReference type="Pfam" id="PF00440">
    <property type="entry name" value="TetR_N"/>
    <property type="match status" value="1"/>
</dbReference>
<dbReference type="InterPro" id="IPR050624">
    <property type="entry name" value="HTH-type_Tx_Regulator"/>
</dbReference>
<evidence type="ECO:0000256" key="2">
    <source>
        <dbReference type="PROSITE-ProRule" id="PRU00335"/>
    </source>
</evidence>
<dbReference type="InterPro" id="IPR009057">
    <property type="entry name" value="Homeodomain-like_sf"/>
</dbReference>
<organism evidence="4 5">
    <name type="scientific">Faucicola osloensis</name>
    <name type="common">Moraxella osloensis</name>
    <dbReference type="NCBI Taxonomy" id="34062"/>
    <lineage>
        <taxon>Bacteria</taxon>
        <taxon>Pseudomonadati</taxon>
        <taxon>Pseudomonadota</taxon>
        <taxon>Gammaproteobacteria</taxon>
        <taxon>Moraxellales</taxon>
        <taxon>Moraxellaceae</taxon>
        <taxon>Faucicola</taxon>
    </lineage>
</organism>
<dbReference type="GO" id="GO:0003677">
    <property type="term" value="F:DNA binding"/>
    <property type="evidence" value="ECO:0007669"/>
    <property type="project" value="UniProtKB-UniRule"/>
</dbReference>
<dbReference type="InterPro" id="IPR001647">
    <property type="entry name" value="HTH_TetR"/>
</dbReference>
<dbReference type="PROSITE" id="PS50977">
    <property type="entry name" value="HTH_TETR_2"/>
    <property type="match status" value="1"/>
</dbReference>
<dbReference type="SUPFAM" id="SSF48498">
    <property type="entry name" value="Tetracyclin repressor-like, C-terminal domain"/>
    <property type="match status" value="1"/>
</dbReference>
<dbReference type="SUPFAM" id="SSF46689">
    <property type="entry name" value="Homeodomain-like"/>
    <property type="match status" value="1"/>
</dbReference>
<evidence type="ECO:0000313" key="4">
    <source>
        <dbReference type="EMBL" id="STY96746.1"/>
    </source>
</evidence>
<feature type="DNA-binding region" description="H-T-H motif" evidence="2">
    <location>
        <begin position="55"/>
        <end position="74"/>
    </location>
</feature>
<dbReference type="PANTHER" id="PTHR43479">
    <property type="entry name" value="ACREF/ENVCD OPERON REPRESSOR-RELATED"/>
    <property type="match status" value="1"/>
</dbReference>
<dbReference type="InterPro" id="IPR036271">
    <property type="entry name" value="Tet_transcr_reg_TetR-rel_C_sf"/>
</dbReference>
<protein>
    <submittedName>
        <fullName evidence="4">Transcriptional regulator BetI</fullName>
    </submittedName>
</protein>
<keyword evidence="1 2" id="KW-0238">DNA-binding</keyword>
<dbReference type="AlphaFoldDB" id="A0A378Q8C0"/>
<keyword evidence="5" id="KW-1185">Reference proteome</keyword>
<proteinExistence type="predicted"/>
<dbReference type="PANTHER" id="PTHR43479:SF11">
    <property type="entry name" value="ACREF_ENVCD OPERON REPRESSOR-RELATED"/>
    <property type="match status" value="1"/>
</dbReference>
<dbReference type="Gene3D" id="1.10.357.10">
    <property type="entry name" value="Tetracycline Repressor, domain 2"/>
    <property type="match status" value="1"/>
</dbReference>
<sequence length="220" mass="24878">MTALKKPMTLGRPSNTVGDLTLLAQIRPATLDKIEKSVITLYASDESEVAADSVTMQSIAKHANVSLQTLYKYFGDKNTLIYVILDRVLSRLAARMIDHLSGIDSVKDRLRKTLWVMFDFVDHNPDAVLFFSTAIPVSHYQHIAIYENKDLMEAFLQVLSDGQQRGELNQNVSLKTLLDVFMGFITRLGLMHVLRHAAKPMTADFDPLFDILWQAISRHD</sequence>
<evidence type="ECO:0000313" key="5">
    <source>
        <dbReference type="Proteomes" id="UP000255230"/>
    </source>
</evidence>
<evidence type="ECO:0000256" key="1">
    <source>
        <dbReference type="ARBA" id="ARBA00023125"/>
    </source>
</evidence>
<accession>A0A378Q8C0</accession>
<name>A0A378Q8C0_FAUOS</name>
<dbReference type="Proteomes" id="UP000255230">
    <property type="component" value="Unassembled WGS sequence"/>
</dbReference>
<reference evidence="4 5" key="1">
    <citation type="submission" date="2018-06" db="EMBL/GenBank/DDBJ databases">
        <authorList>
            <consortium name="Pathogen Informatics"/>
            <person name="Doyle S."/>
        </authorList>
    </citation>
    <scope>NUCLEOTIDE SEQUENCE [LARGE SCALE GENOMIC DNA]</scope>
    <source>
        <strain evidence="4 5">NCTC10465</strain>
    </source>
</reference>
<feature type="domain" description="HTH tetR-type" evidence="3">
    <location>
        <begin position="28"/>
        <end position="92"/>
    </location>
</feature>
<dbReference type="GeneID" id="35778020"/>
<dbReference type="RefSeq" id="WP_227713380.1">
    <property type="nucleotide sequence ID" value="NZ_CBCRZU010000015.1"/>
</dbReference>
<dbReference type="EMBL" id="UGPY01000001">
    <property type="protein sequence ID" value="STY96746.1"/>
    <property type="molecule type" value="Genomic_DNA"/>
</dbReference>
<gene>
    <name evidence="4" type="ORF">NCTC10465_00512</name>
</gene>